<dbReference type="InterPro" id="IPR018060">
    <property type="entry name" value="HTH_AraC"/>
</dbReference>
<evidence type="ECO:0000256" key="3">
    <source>
        <dbReference type="ARBA" id="ARBA00023163"/>
    </source>
</evidence>
<dbReference type="InterPro" id="IPR009057">
    <property type="entry name" value="Homeodomain-like_sf"/>
</dbReference>
<protein>
    <submittedName>
        <fullName evidence="5">AraC family transcriptional regulator</fullName>
    </submittedName>
</protein>
<dbReference type="Pfam" id="PF14525">
    <property type="entry name" value="AraC_binding_2"/>
    <property type="match status" value="1"/>
</dbReference>
<dbReference type="InterPro" id="IPR050204">
    <property type="entry name" value="AraC_XylS_family_regulators"/>
</dbReference>
<keyword evidence="1" id="KW-0805">Transcription regulation</keyword>
<evidence type="ECO:0000313" key="6">
    <source>
        <dbReference type="Proteomes" id="UP001596523"/>
    </source>
</evidence>
<proteinExistence type="predicted"/>
<dbReference type="InterPro" id="IPR035418">
    <property type="entry name" value="AraC-bd_2"/>
</dbReference>
<dbReference type="Proteomes" id="UP001596523">
    <property type="component" value="Unassembled WGS sequence"/>
</dbReference>
<evidence type="ECO:0000256" key="2">
    <source>
        <dbReference type="ARBA" id="ARBA00023125"/>
    </source>
</evidence>
<dbReference type="PROSITE" id="PS01124">
    <property type="entry name" value="HTH_ARAC_FAMILY_2"/>
    <property type="match status" value="1"/>
</dbReference>
<dbReference type="RefSeq" id="WP_381831580.1">
    <property type="nucleotide sequence ID" value="NZ_JBHTCF010000007.1"/>
</dbReference>
<keyword evidence="6" id="KW-1185">Reference proteome</keyword>
<dbReference type="EMBL" id="JBHTCF010000007">
    <property type="protein sequence ID" value="MFC7306225.1"/>
    <property type="molecule type" value="Genomic_DNA"/>
</dbReference>
<dbReference type="SUPFAM" id="SSF46689">
    <property type="entry name" value="Homeodomain-like"/>
    <property type="match status" value="2"/>
</dbReference>
<dbReference type="PANTHER" id="PTHR46796:SF12">
    <property type="entry name" value="HTH-TYPE DNA-BINDING TRANSCRIPTIONAL ACTIVATOR EUTR"/>
    <property type="match status" value="1"/>
</dbReference>
<gene>
    <name evidence="5" type="ORF">ACFQVC_18635</name>
</gene>
<dbReference type="SMART" id="SM00342">
    <property type="entry name" value="HTH_ARAC"/>
    <property type="match status" value="1"/>
</dbReference>
<accession>A0ABW2JJG9</accession>
<comment type="caution">
    <text evidence="5">The sequence shown here is derived from an EMBL/GenBank/DDBJ whole genome shotgun (WGS) entry which is preliminary data.</text>
</comment>
<keyword evidence="3" id="KW-0804">Transcription</keyword>
<reference evidence="6" key="1">
    <citation type="journal article" date="2019" name="Int. J. Syst. Evol. Microbiol.">
        <title>The Global Catalogue of Microorganisms (GCM) 10K type strain sequencing project: providing services to taxonomists for standard genome sequencing and annotation.</title>
        <authorList>
            <consortium name="The Broad Institute Genomics Platform"/>
            <consortium name="The Broad Institute Genome Sequencing Center for Infectious Disease"/>
            <person name="Wu L."/>
            <person name="Ma J."/>
        </authorList>
    </citation>
    <scope>NUCLEOTIDE SEQUENCE [LARGE SCALE GENOMIC DNA]</scope>
    <source>
        <strain evidence="6">SYNS20</strain>
    </source>
</reference>
<organism evidence="5 6">
    <name type="scientific">Streptomyces monticola</name>
    <dbReference type="NCBI Taxonomy" id="2666263"/>
    <lineage>
        <taxon>Bacteria</taxon>
        <taxon>Bacillati</taxon>
        <taxon>Actinomycetota</taxon>
        <taxon>Actinomycetes</taxon>
        <taxon>Kitasatosporales</taxon>
        <taxon>Streptomycetaceae</taxon>
        <taxon>Streptomyces</taxon>
    </lineage>
</organism>
<dbReference type="Gene3D" id="1.10.10.60">
    <property type="entry name" value="Homeodomain-like"/>
    <property type="match status" value="1"/>
</dbReference>
<evidence type="ECO:0000259" key="4">
    <source>
        <dbReference type="PROSITE" id="PS01124"/>
    </source>
</evidence>
<dbReference type="PROSITE" id="PS00041">
    <property type="entry name" value="HTH_ARAC_FAMILY_1"/>
    <property type="match status" value="1"/>
</dbReference>
<keyword evidence="2" id="KW-0238">DNA-binding</keyword>
<evidence type="ECO:0000256" key="1">
    <source>
        <dbReference type="ARBA" id="ARBA00023015"/>
    </source>
</evidence>
<sequence length="328" mass="36835">MPTDQGQKIVSIRYLLRTAEETRLAIARHYADVRFRMIGAAEDLRTSLELIDLGSVSVSEISYGIDLRFDFEDAGAYIVTWAKRAGYAVSYGREATTVLATADRATCFDPVGSASVDWGRECHAIAVRADKLALHRQLESLLGRPVHRRVRFAPSMDIARGPGRSWARLARWSLWEKDVPHGLLQQPIIARRLEQTLLEGLLLAADHQYREALDAPPPTMRPAAVKRVMDVVRENPAEPYDAARLAEIAQVGLRTLQEAFRRHVGLSPMAYVQEVRLQQVRLQLRVAAPGTVRVSDVAYQWGFAHLGRFAQRYRARFGESPSQTLRAA</sequence>
<dbReference type="InterPro" id="IPR018062">
    <property type="entry name" value="HTH_AraC-typ_CS"/>
</dbReference>
<evidence type="ECO:0000313" key="5">
    <source>
        <dbReference type="EMBL" id="MFC7306225.1"/>
    </source>
</evidence>
<feature type="domain" description="HTH araC/xylS-type" evidence="4">
    <location>
        <begin position="226"/>
        <end position="327"/>
    </location>
</feature>
<name>A0ABW2JJG9_9ACTN</name>
<dbReference type="Pfam" id="PF12833">
    <property type="entry name" value="HTH_18"/>
    <property type="match status" value="1"/>
</dbReference>
<dbReference type="PANTHER" id="PTHR46796">
    <property type="entry name" value="HTH-TYPE TRANSCRIPTIONAL ACTIVATOR RHAS-RELATED"/>
    <property type="match status" value="1"/>
</dbReference>